<dbReference type="InterPro" id="IPR012902">
    <property type="entry name" value="N_methyl_site"/>
</dbReference>
<keyword evidence="2" id="KW-0488">Methylation</keyword>
<evidence type="ECO:0000256" key="4">
    <source>
        <dbReference type="SAM" id="Phobius"/>
    </source>
</evidence>
<keyword evidence="4" id="KW-0812">Transmembrane</keyword>
<dbReference type="PROSITE" id="PS00409">
    <property type="entry name" value="PROKAR_NTER_METHYL"/>
    <property type="match status" value="1"/>
</dbReference>
<proteinExistence type="inferred from homology"/>
<evidence type="ECO:0000313" key="6">
    <source>
        <dbReference type="Proteomes" id="UP000249282"/>
    </source>
</evidence>
<dbReference type="GO" id="GO:0007155">
    <property type="term" value="P:cell adhesion"/>
    <property type="evidence" value="ECO:0007669"/>
    <property type="project" value="InterPro"/>
</dbReference>
<comment type="caution">
    <text evidence="5">The sequence shown here is derived from an EMBL/GenBank/DDBJ whole genome shotgun (WGS) entry which is preliminary data.</text>
</comment>
<evidence type="ECO:0000256" key="3">
    <source>
        <dbReference type="RuleBase" id="RU000389"/>
    </source>
</evidence>
<dbReference type="Gene3D" id="3.30.700.10">
    <property type="entry name" value="Glycoprotein, Type 4 Pilin"/>
    <property type="match status" value="1"/>
</dbReference>
<evidence type="ECO:0000256" key="1">
    <source>
        <dbReference type="ARBA" id="ARBA00005233"/>
    </source>
</evidence>
<dbReference type="Pfam" id="PF00114">
    <property type="entry name" value="Pilin"/>
    <property type="match status" value="1"/>
</dbReference>
<dbReference type="Pfam" id="PF07963">
    <property type="entry name" value="N_methyl"/>
    <property type="match status" value="1"/>
</dbReference>
<keyword evidence="4" id="KW-0472">Membrane</keyword>
<dbReference type="NCBIfam" id="TIGR02532">
    <property type="entry name" value="IV_pilin_GFxxxE"/>
    <property type="match status" value="1"/>
</dbReference>
<evidence type="ECO:0000256" key="2">
    <source>
        <dbReference type="ARBA" id="ARBA00022481"/>
    </source>
</evidence>
<organism evidence="5 6">
    <name type="scientific">Acinetobacter johnsonii</name>
    <dbReference type="NCBI Taxonomy" id="40214"/>
    <lineage>
        <taxon>Bacteria</taxon>
        <taxon>Pseudomonadati</taxon>
        <taxon>Pseudomonadota</taxon>
        <taxon>Gammaproteobacteria</taxon>
        <taxon>Moraxellales</taxon>
        <taxon>Moraxellaceae</taxon>
        <taxon>Acinetobacter</taxon>
    </lineage>
</organism>
<keyword evidence="3" id="KW-0281">Fimbrium</keyword>
<name>A0A2W5TIN1_ACIJO</name>
<feature type="transmembrane region" description="Helical" evidence="4">
    <location>
        <begin position="7"/>
        <end position="28"/>
    </location>
</feature>
<keyword evidence="4" id="KW-1133">Transmembrane helix</keyword>
<comment type="similarity">
    <text evidence="1 3">Belongs to the N-Me-Phe pilin family.</text>
</comment>
<dbReference type="GO" id="GO:0009289">
    <property type="term" value="C:pilus"/>
    <property type="evidence" value="ECO:0007669"/>
    <property type="project" value="InterPro"/>
</dbReference>
<reference evidence="5 6" key="1">
    <citation type="submission" date="2017-11" db="EMBL/GenBank/DDBJ databases">
        <title>Infants hospitalized years apart are colonized by the same room-sourced microbial strains.</title>
        <authorList>
            <person name="Brooks B."/>
            <person name="Olm M.R."/>
            <person name="Firek B.A."/>
            <person name="Baker R."/>
            <person name="Thomas B.C."/>
            <person name="Morowitz M.J."/>
            <person name="Banfield J.F."/>
        </authorList>
    </citation>
    <scope>NUCLEOTIDE SEQUENCE [LARGE SCALE GENOMIC DNA]</scope>
    <source>
        <strain evidence="5">S2_003_000_R3_20</strain>
    </source>
</reference>
<dbReference type="SUPFAM" id="SSF54523">
    <property type="entry name" value="Pili subunits"/>
    <property type="match status" value="1"/>
</dbReference>
<dbReference type="AlphaFoldDB" id="A0A2W5TIN1"/>
<dbReference type="InterPro" id="IPR045584">
    <property type="entry name" value="Pilin-like"/>
</dbReference>
<dbReference type="Proteomes" id="UP000249282">
    <property type="component" value="Unassembled WGS sequence"/>
</dbReference>
<dbReference type="InterPro" id="IPR001082">
    <property type="entry name" value="Pilin"/>
</dbReference>
<evidence type="ECO:0000313" key="5">
    <source>
        <dbReference type="EMBL" id="PZQ90993.1"/>
    </source>
</evidence>
<gene>
    <name evidence="5" type="ORF">DI542_07580</name>
</gene>
<dbReference type="EMBL" id="QFQJ01000033">
    <property type="protein sequence ID" value="PZQ90993.1"/>
    <property type="molecule type" value="Genomic_DNA"/>
</dbReference>
<protein>
    <submittedName>
        <fullName evidence="5">Prepilin-type cleavage/methylation domain-containing protein</fullName>
    </submittedName>
</protein>
<sequence>MSKGFTLIELMIVVVIIGVLAAISIPLYQIYVAKSQITAAISELNGAKPQYELIINNGSASGNADFTVPNMFFSGTQSQVCVYAVNVPDNTGNANQGLVCELQNVASVLSGEFVYLNRNEQGTWTCSTSNGVEAKFKPIDCV</sequence>
<accession>A0A2W5TIN1</accession>